<keyword evidence="2" id="KW-0812">Transmembrane</keyword>
<comment type="caution">
    <text evidence="3">The sequence shown here is derived from an EMBL/GenBank/DDBJ whole genome shotgun (WGS) entry which is preliminary data.</text>
</comment>
<evidence type="ECO:0000313" key="3">
    <source>
        <dbReference type="EMBL" id="GFT94075.1"/>
    </source>
</evidence>
<feature type="transmembrane region" description="Helical" evidence="2">
    <location>
        <begin position="214"/>
        <end position="235"/>
    </location>
</feature>
<protein>
    <submittedName>
        <fullName evidence="3">Uncharacterized protein</fullName>
    </submittedName>
</protein>
<keyword evidence="4" id="KW-1185">Reference proteome</keyword>
<dbReference type="AlphaFoldDB" id="A0A8X6Q188"/>
<dbReference type="Proteomes" id="UP000887013">
    <property type="component" value="Unassembled WGS sequence"/>
</dbReference>
<gene>
    <name evidence="3" type="primary">NCL1_36782</name>
    <name evidence="3" type="ORF">NPIL_148721</name>
</gene>
<keyword evidence="2" id="KW-0472">Membrane</keyword>
<name>A0A8X6Q188_NEPPI</name>
<feature type="compositionally biased region" description="Gly residues" evidence="1">
    <location>
        <begin position="179"/>
        <end position="193"/>
    </location>
</feature>
<evidence type="ECO:0000256" key="1">
    <source>
        <dbReference type="SAM" id="MobiDB-lite"/>
    </source>
</evidence>
<organism evidence="3 4">
    <name type="scientific">Nephila pilipes</name>
    <name type="common">Giant wood spider</name>
    <name type="synonym">Nephila maculata</name>
    <dbReference type="NCBI Taxonomy" id="299642"/>
    <lineage>
        <taxon>Eukaryota</taxon>
        <taxon>Metazoa</taxon>
        <taxon>Ecdysozoa</taxon>
        <taxon>Arthropoda</taxon>
        <taxon>Chelicerata</taxon>
        <taxon>Arachnida</taxon>
        <taxon>Araneae</taxon>
        <taxon>Araneomorphae</taxon>
        <taxon>Entelegynae</taxon>
        <taxon>Araneoidea</taxon>
        <taxon>Nephilidae</taxon>
        <taxon>Nephila</taxon>
    </lineage>
</organism>
<accession>A0A8X6Q188</accession>
<dbReference type="EMBL" id="BMAW01025830">
    <property type="protein sequence ID" value="GFT94075.1"/>
    <property type="molecule type" value="Genomic_DNA"/>
</dbReference>
<proteinExistence type="predicted"/>
<evidence type="ECO:0000256" key="2">
    <source>
        <dbReference type="SAM" id="Phobius"/>
    </source>
</evidence>
<sequence>MRFMTAAWYQKSSRSIVKPYAAAAGLEFLLMDDNAHRLNITDKYVVSTSLSPPDNLRRLEAVLVEEAPLVPYLRQSIITLKLWWGVRNRKLLLGFVIICEHCNGGGYSVEDKVPGEISAVTSIENGTEIETWSDDLYNATSSNASNPQEMHGFGKRIVSKVKGGIKSIKNKIKNFKIGGGGGTKDGGSGTRGGGYHRPHISGRGGSFSGNPNDLWIVLGVIIAIAVITSFIVFYYKAQKALKVADEDLKGTKF</sequence>
<reference evidence="3" key="1">
    <citation type="submission" date="2020-08" db="EMBL/GenBank/DDBJ databases">
        <title>Multicomponent nature underlies the extraordinary mechanical properties of spider dragline silk.</title>
        <authorList>
            <person name="Kono N."/>
            <person name="Nakamura H."/>
            <person name="Mori M."/>
            <person name="Yoshida Y."/>
            <person name="Ohtoshi R."/>
            <person name="Malay A.D."/>
            <person name="Moran D.A.P."/>
            <person name="Tomita M."/>
            <person name="Numata K."/>
            <person name="Arakawa K."/>
        </authorList>
    </citation>
    <scope>NUCLEOTIDE SEQUENCE</scope>
</reference>
<evidence type="ECO:0000313" key="4">
    <source>
        <dbReference type="Proteomes" id="UP000887013"/>
    </source>
</evidence>
<feature type="region of interest" description="Disordered" evidence="1">
    <location>
        <begin position="179"/>
        <end position="204"/>
    </location>
</feature>
<keyword evidence="2" id="KW-1133">Transmembrane helix</keyword>